<proteinExistence type="predicted"/>
<dbReference type="SUPFAM" id="SSF53335">
    <property type="entry name" value="S-adenosyl-L-methionine-dependent methyltransferases"/>
    <property type="match status" value="1"/>
</dbReference>
<evidence type="ECO:0000313" key="4">
    <source>
        <dbReference type="Proteomes" id="UP000656077"/>
    </source>
</evidence>
<dbReference type="GO" id="GO:0032259">
    <property type="term" value="P:methylation"/>
    <property type="evidence" value="ECO:0007669"/>
    <property type="project" value="UniProtKB-KW"/>
</dbReference>
<reference evidence="3" key="1">
    <citation type="submission" date="2019-12" db="EMBL/GenBank/DDBJ databases">
        <title>Microbes associate with the intestines of laboratory mice.</title>
        <authorList>
            <person name="Navarre W."/>
            <person name="Wong E."/>
        </authorList>
    </citation>
    <scope>NUCLEOTIDE SEQUENCE</scope>
    <source>
        <strain evidence="3">NM79_F5</strain>
    </source>
</reference>
<protein>
    <submittedName>
        <fullName evidence="3">FkbM family methyltransferase</fullName>
    </submittedName>
</protein>
<comment type="caution">
    <text evidence="3">The sequence shown here is derived from an EMBL/GenBank/DDBJ whole genome shotgun (WGS) entry which is preliminary data.</text>
</comment>
<dbReference type="Gene3D" id="3.40.50.720">
    <property type="entry name" value="NAD(P)-binding Rossmann-like Domain"/>
    <property type="match status" value="1"/>
</dbReference>
<dbReference type="InterPro" id="IPR041561">
    <property type="entry name" value="PglD_N"/>
</dbReference>
<dbReference type="AlphaFoldDB" id="A0A964W0Q5"/>
<dbReference type="GO" id="GO:0008168">
    <property type="term" value="F:methyltransferase activity"/>
    <property type="evidence" value="ECO:0007669"/>
    <property type="project" value="UniProtKB-KW"/>
</dbReference>
<dbReference type="NCBIfam" id="TIGR01444">
    <property type="entry name" value="fkbM_fam"/>
    <property type="match status" value="1"/>
</dbReference>
<dbReference type="Proteomes" id="UP000656077">
    <property type="component" value="Unassembled WGS sequence"/>
</dbReference>
<dbReference type="InterPro" id="IPR006342">
    <property type="entry name" value="FkbM_mtfrase"/>
</dbReference>
<feature type="domain" description="PglD N-terminal" evidence="2">
    <location>
        <begin position="35"/>
        <end position="101"/>
    </location>
</feature>
<dbReference type="Gene3D" id="3.40.50.150">
    <property type="entry name" value="Vaccinia Virus protein VP39"/>
    <property type="match status" value="1"/>
</dbReference>
<evidence type="ECO:0000313" key="3">
    <source>
        <dbReference type="EMBL" id="MVX62335.1"/>
    </source>
</evidence>
<gene>
    <name evidence="3" type="ORF">GKZ28_01295</name>
</gene>
<dbReference type="InterPro" id="IPR029063">
    <property type="entry name" value="SAM-dependent_MTases_sf"/>
</dbReference>
<dbReference type="RefSeq" id="WP_160357773.1">
    <property type="nucleotide sequence ID" value="NZ_WSRQ01000002.1"/>
</dbReference>
<accession>A0A964W0Q5</accession>
<name>A0A964W0Q5_9CLOT</name>
<dbReference type="Pfam" id="PF05050">
    <property type="entry name" value="Methyltransf_21"/>
    <property type="match status" value="1"/>
</dbReference>
<keyword evidence="3" id="KW-0808">Transferase</keyword>
<dbReference type="EMBL" id="WSRQ01000002">
    <property type="protein sequence ID" value="MVX62335.1"/>
    <property type="molecule type" value="Genomic_DNA"/>
</dbReference>
<organism evidence="3 4">
    <name type="scientific">Clostridium chromiireducens</name>
    <dbReference type="NCBI Taxonomy" id="225345"/>
    <lineage>
        <taxon>Bacteria</taxon>
        <taxon>Bacillati</taxon>
        <taxon>Bacillota</taxon>
        <taxon>Clostridia</taxon>
        <taxon>Eubacteriales</taxon>
        <taxon>Clostridiaceae</taxon>
        <taxon>Clostridium</taxon>
    </lineage>
</organism>
<dbReference type="Pfam" id="PF17836">
    <property type="entry name" value="PglD_N"/>
    <property type="match status" value="1"/>
</dbReference>
<sequence>MINYKAEICKYIDENWNSSKIEREEFFSKLKKNKKICLFGAGGMGKDIANYLSDIGITINYFCDNNKNLHSTNVYNDIKCISIEELIKIKNDVSVIISTGHYDAILQQLEKLGFADVVVTPTRFVFTFKKYLDSIDCEYIKKKICELLDIVGDEKSKIILLDIIKKWFMPISQYQNYDYYKIESENQYFNEEVVKLSDNEILVDVGAYDGDTIEQFLFLTNNMFDKIYAYELDKDCYKKMQQNVSKLDKNIQEKIILNNIGAYNANETITYSSNTASSSINSHANEYGKVVKLSEHLGDNKVTFIKMDIEGSEMKALNGAEEIIKKYKPTLAICVYHDPEHFWQVPLYIKSLVPEYKIFIRHHSEFNVETVCYAVL</sequence>
<keyword evidence="3" id="KW-0489">Methyltransferase</keyword>
<evidence type="ECO:0000259" key="2">
    <source>
        <dbReference type="Pfam" id="PF17836"/>
    </source>
</evidence>
<feature type="domain" description="Methyltransferase FkbM" evidence="1">
    <location>
        <begin position="204"/>
        <end position="344"/>
    </location>
</feature>
<evidence type="ECO:0000259" key="1">
    <source>
        <dbReference type="Pfam" id="PF05050"/>
    </source>
</evidence>